<dbReference type="EMBL" id="HG739124">
    <property type="protein sequence ID" value="CDP09651.1"/>
    <property type="molecule type" value="Genomic_DNA"/>
</dbReference>
<sequence>MIEEEFPKNSENKASQSYKKTPILCNLIMRMILMISTSKVMNLETRMMKIKMKNGLDSSLEHVVLFRLIFIKHFNMNLLPYLDCYLLRIKHVWDFYFINFVNLDEFGELFDELNINLDDWILWLYFVNLICRCIYIYIYMYI</sequence>
<dbReference type="InParanoid" id="A0A068UMH6"/>
<feature type="transmembrane region" description="Helical" evidence="1">
    <location>
        <begin position="120"/>
        <end position="140"/>
    </location>
</feature>
<organism evidence="2 3">
    <name type="scientific">Coffea canephora</name>
    <name type="common">Robusta coffee</name>
    <dbReference type="NCBI Taxonomy" id="49390"/>
    <lineage>
        <taxon>Eukaryota</taxon>
        <taxon>Viridiplantae</taxon>
        <taxon>Streptophyta</taxon>
        <taxon>Embryophyta</taxon>
        <taxon>Tracheophyta</taxon>
        <taxon>Spermatophyta</taxon>
        <taxon>Magnoliopsida</taxon>
        <taxon>eudicotyledons</taxon>
        <taxon>Gunneridae</taxon>
        <taxon>Pentapetalae</taxon>
        <taxon>asterids</taxon>
        <taxon>lamiids</taxon>
        <taxon>Gentianales</taxon>
        <taxon>Rubiaceae</taxon>
        <taxon>Ixoroideae</taxon>
        <taxon>Gardenieae complex</taxon>
        <taxon>Bertiereae - Coffeeae clade</taxon>
        <taxon>Coffeeae</taxon>
        <taxon>Coffea</taxon>
    </lineage>
</organism>
<accession>A0A068UMH6</accession>
<proteinExistence type="predicted"/>
<evidence type="ECO:0000313" key="3">
    <source>
        <dbReference type="Proteomes" id="UP000295252"/>
    </source>
</evidence>
<keyword evidence="1" id="KW-1133">Transmembrane helix</keyword>
<gene>
    <name evidence="2" type="ORF">GSCOC_T00030052001</name>
</gene>
<keyword evidence="1" id="KW-0812">Transmembrane</keyword>
<name>A0A068UMH6_COFCA</name>
<dbReference type="AlphaFoldDB" id="A0A068UMH6"/>
<evidence type="ECO:0000313" key="2">
    <source>
        <dbReference type="EMBL" id="CDP09651.1"/>
    </source>
</evidence>
<reference evidence="3" key="1">
    <citation type="journal article" date="2014" name="Science">
        <title>The coffee genome provides insight into the convergent evolution of caffeine biosynthesis.</title>
        <authorList>
            <person name="Denoeud F."/>
            <person name="Carretero-Paulet L."/>
            <person name="Dereeper A."/>
            <person name="Droc G."/>
            <person name="Guyot R."/>
            <person name="Pietrella M."/>
            <person name="Zheng C."/>
            <person name="Alberti A."/>
            <person name="Anthony F."/>
            <person name="Aprea G."/>
            <person name="Aury J.M."/>
            <person name="Bento P."/>
            <person name="Bernard M."/>
            <person name="Bocs S."/>
            <person name="Campa C."/>
            <person name="Cenci A."/>
            <person name="Combes M.C."/>
            <person name="Crouzillat D."/>
            <person name="Da Silva C."/>
            <person name="Daddiego L."/>
            <person name="De Bellis F."/>
            <person name="Dussert S."/>
            <person name="Garsmeur O."/>
            <person name="Gayraud T."/>
            <person name="Guignon V."/>
            <person name="Jahn K."/>
            <person name="Jamilloux V."/>
            <person name="Joet T."/>
            <person name="Labadie K."/>
            <person name="Lan T."/>
            <person name="Leclercq J."/>
            <person name="Lepelley M."/>
            <person name="Leroy T."/>
            <person name="Li L.T."/>
            <person name="Librado P."/>
            <person name="Lopez L."/>
            <person name="Munoz A."/>
            <person name="Noel B."/>
            <person name="Pallavicini A."/>
            <person name="Perrotta G."/>
            <person name="Poncet V."/>
            <person name="Pot D."/>
            <person name="Priyono X."/>
            <person name="Rigoreau M."/>
            <person name="Rouard M."/>
            <person name="Rozas J."/>
            <person name="Tranchant-Dubreuil C."/>
            <person name="VanBuren R."/>
            <person name="Zhang Q."/>
            <person name="Andrade A.C."/>
            <person name="Argout X."/>
            <person name="Bertrand B."/>
            <person name="de Kochko A."/>
            <person name="Graziosi G."/>
            <person name="Henry R.J."/>
            <person name="Jayarama X."/>
            <person name="Ming R."/>
            <person name="Nagai C."/>
            <person name="Rounsley S."/>
            <person name="Sankoff D."/>
            <person name="Giuliano G."/>
            <person name="Albert V.A."/>
            <person name="Wincker P."/>
            <person name="Lashermes P."/>
        </authorList>
    </citation>
    <scope>NUCLEOTIDE SEQUENCE [LARGE SCALE GENOMIC DNA]</scope>
    <source>
        <strain evidence="3">cv. DH200-94</strain>
    </source>
</reference>
<dbReference type="Gramene" id="CDP09651">
    <property type="protein sequence ID" value="CDP09651"/>
    <property type="gene ID" value="GSCOC_T00030052001"/>
</dbReference>
<keyword evidence="1" id="KW-0472">Membrane</keyword>
<dbReference type="Proteomes" id="UP000295252">
    <property type="component" value="Chromosome I"/>
</dbReference>
<keyword evidence="3" id="KW-1185">Reference proteome</keyword>
<evidence type="ECO:0000256" key="1">
    <source>
        <dbReference type="SAM" id="Phobius"/>
    </source>
</evidence>
<protein>
    <submittedName>
        <fullName evidence="2">Uncharacterized protein</fullName>
    </submittedName>
</protein>